<accession>A0A7X2V5K8</accession>
<dbReference type="Gene3D" id="3.30.450.40">
    <property type="match status" value="1"/>
</dbReference>
<dbReference type="Proteomes" id="UP000434639">
    <property type="component" value="Unassembled WGS sequence"/>
</dbReference>
<dbReference type="SUPFAM" id="SSF55781">
    <property type="entry name" value="GAF domain-like"/>
    <property type="match status" value="1"/>
</dbReference>
<keyword evidence="2" id="KW-1185">Reference proteome</keyword>
<evidence type="ECO:0008006" key="3">
    <source>
        <dbReference type="Google" id="ProtNLM"/>
    </source>
</evidence>
<dbReference type="RefSeq" id="WP_155113424.1">
    <property type="nucleotide sequence ID" value="NZ_WMIB01000020.1"/>
</dbReference>
<dbReference type="OrthoDB" id="1736267at2"/>
<proteinExistence type="predicted"/>
<sequence>MTPEKSDRYELLLQAIEVFTQRYDKDVLLQFAFDFANQLLKLEKSALFKRKEDQFVLINTEGYDFRDYTIPSTEKLEGLPLFYGRPLSNGLLGEYFTAGQIRDFAAVHAIPLINDTVLDGLILTDTAISQEEEITSAILMSLVNASLENNQRLLDFQTVHAELDRKVFSLFVLNQSIKALLSELDISKLYDMATDVFSEISGSRVTGFGTYDPLSHKIQLKGYRNVHSFKRLYAELSLRDTGSCPGLTVINLKQEKEWVASFFEDASALEELEAEYIILIQKERLLGLVTLSESRLGVPYDSGTFELIETLASSTYIALNNAQTFEKQEKQKREAESKLGILQMYNRLIRTINSCKTKEELMKLSLSTIELGFGVKKAFFAFQTGEAYQISASTDADLAGETFTMNEDMQEKIGEDIYYDYLSGKLSACFREEWFCRKLGESSGLIIAPICITNDFSEDPVRPYGYLIVTETASSLQEEEILLIDTLTRNITPLIYHMDQRDHVIFSETAGDSTWNT</sequence>
<dbReference type="InterPro" id="IPR029016">
    <property type="entry name" value="GAF-like_dom_sf"/>
</dbReference>
<reference evidence="1 2" key="1">
    <citation type="journal article" date="2017" name="Int. J. Syst. Evol. Microbiol.">
        <title>Bacillus mangrovi sp. nov., isolated from a sediment sample from a mangrove forest.</title>
        <authorList>
            <person name="Gupta V."/>
            <person name="Singh P.K."/>
            <person name="Korpole S."/>
            <person name="Tanuku N.R.S."/>
            <person name="Pinnaka A.K."/>
        </authorList>
    </citation>
    <scope>NUCLEOTIDE SEQUENCE [LARGE SCALE GENOMIC DNA]</scope>
    <source>
        <strain evidence="1 2">KCTC 33872</strain>
    </source>
</reference>
<dbReference type="EMBL" id="WMIB01000020">
    <property type="protein sequence ID" value="MTH54912.1"/>
    <property type="molecule type" value="Genomic_DNA"/>
</dbReference>
<evidence type="ECO:0000313" key="1">
    <source>
        <dbReference type="EMBL" id="MTH54912.1"/>
    </source>
</evidence>
<comment type="caution">
    <text evidence="1">The sequence shown here is derived from an EMBL/GenBank/DDBJ whole genome shotgun (WGS) entry which is preliminary data.</text>
</comment>
<evidence type="ECO:0000313" key="2">
    <source>
        <dbReference type="Proteomes" id="UP000434639"/>
    </source>
</evidence>
<name>A0A7X2V5K8_9BACI</name>
<organism evidence="1 2">
    <name type="scientific">Metabacillus mangrovi</name>
    <dbReference type="NCBI Taxonomy" id="1491830"/>
    <lineage>
        <taxon>Bacteria</taxon>
        <taxon>Bacillati</taxon>
        <taxon>Bacillota</taxon>
        <taxon>Bacilli</taxon>
        <taxon>Bacillales</taxon>
        <taxon>Bacillaceae</taxon>
        <taxon>Metabacillus</taxon>
    </lineage>
</organism>
<gene>
    <name evidence="1" type="ORF">GKZ89_16030</name>
</gene>
<protein>
    <recommendedName>
        <fullName evidence="3">GAF domain-containing protein</fullName>
    </recommendedName>
</protein>
<dbReference type="AlphaFoldDB" id="A0A7X2V5K8"/>